<protein>
    <submittedName>
        <fullName evidence="1">Uncharacterized protein</fullName>
    </submittedName>
</protein>
<reference evidence="1" key="1">
    <citation type="journal article" date="2021" name="IMA Fungus">
        <title>Genomic characterization of three marine fungi, including Emericellopsis atlantica sp. nov. with signatures of a generalist lifestyle and marine biomass degradation.</title>
        <authorList>
            <person name="Hagestad O.C."/>
            <person name="Hou L."/>
            <person name="Andersen J.H."/>
            <person name="Hansen E.H."/>
            <person name="Altermark B."/>
            <person name="Li C."/>
            <person name="Kuhnert E."/>
            <person name="Cox R.J."/>
            <person name="Crous P.W."/>
            <person name="Spatafora J.W."/>
            <person name="Lail K."/>
            <person name="Amirebrahimi M."/>
            <person name="Lipzen A."/>
            <person name="Pangilinan J."/>
            <person name="Andreopoulos W."/>
            <person name="Hayes R.D."/>
            <person name="Ng V."/>
            <person name="Grigoriev I.V."/>
            <person name="Jackson S.A."/>
            <person name="Sutton T.D.S."/>
            <person name="Dobson A.D.W."/>
            <person name="Rama T."/>
        </authorList>
    </citation>
    <scope>NUCLEOTIDE SEQUENCE</scope>
    <source>
        <strain evidence="1">TRa018bII</strain>
    </source>
</reference>
<organism evidence="1 2">
    <name type="scientific">Amylocarpus encephaloides</name>
    <dbReference type="NCBI Taxonomy" id="45428"/>
    <lineage>
        <taxon>Eukaryota</taxon>
        <taxon>Fungi</taxon>
        <taxon>Dikarya</taxon>
        <taxon>Ascomycota</taxon>
        <taxon>Pezizomycotina</taxon>
        <taxon>Leotiomycetes</taxon>
        <taxon>Helotiales</taxon>
        <taxon>Helotiales incertae sedis</taxon>
        <taxon>Amylocarpus</taxon>
    </lineage>
</organism>
<dbReference type="AlphaFoldDB" id="A0A9P7YE35"/>
<proteinExistence type="predicted"/>
<evidence type="ECO:0000313" key="2">
    <source>
        <dbReference type="Proteomes" id="UP000824998"/>
    </source>
</evidence>
<evidence type="ECO:0000313" key="1">
    <source>
        <dbReference type="EMBL" id="KAG9231984.1"/>
    </source>
</evidence>
<name>A0A9P7YE35_9HELO</name>
<accession>A0A9P7YE35</accession>
<comment type="caution">
    <text evidence="1">The sequence shown here is derived from an EMBL/GenBank/DDBJ whole genome shotgun (WGS) entry which is preliminary data.</text>
</comment>
<keyword evidence="2" id="KW-1185">Reference proteome</keyword>
<gene>
    <name evidence="1" type="ORF">BJ875DRAFT_99732</name>
</gene>
<dbReference type="Proteomes" id="UP000824998">
    <property type="component" value="Unassembled WGS sequence"/>
</dbReference>
<dbReference type="EMBL" id="MU251571">
    <property type="protein sequence ID" value="KAG9231984.1"/>
    <property type="molecule type" value="Genomic_DNA"/>
</dbReference>
<sequence length="76" mass="8436">MLHTCNSNLERSKACCLFLIFACLMSLHCLCLSFNAVEFQAIFASCTVQYKTCYLCSPVVALPSMCFRPIVGGRES</sequence>